<dbReference type="Gene3D" id="2.70.98.70">
    <property type="match status" value="1"/>
</dbReference>
<accession>A0A7G1HXG0</accession>
<dbReference type="GO" id="GO:0016829">
    <property type="term" value="F:lyase activity"/>
    <property type="evidence" value="ECO:0007669"/>
    <property type="project" value="InterPro"/>
</dbReference>
<dbReference type="InterPro" id="IPR012480">
    <property type="entry name" value="Hepar_II_III_C"/>
</dbReference>
<dbReference type="EMBL" id="AP023322">
    <property type="protein sequence ID" value="BCI64326.1"/>
    <property type="molecule type" value="Genomic_DNA"/>
</dbReference>
<gene>
    <name evidence="3" type="ORF">Cop2CBH44_26790</name>
</gene>
<sequence length="616" mass="70911">MMKTKYISILLLGLLGSFFTISSVVAETQSKSVLGRELRSHPRLLFTDSDEIRVNNLLKTNKFAKKLSDKLHREADYLLTVPVEYRFYEDGSKVPPLHISREYVYRMITLSMAYRLYNDDRYAEKVKESLEYIFTLPLWNTKPEHFLDVAEMTTAVAIAYDWTYDYLPESLKGKIRFMVKRYVLDHAVKEYREGDDTSWAKRRTNWNVVCNTGMSLGALAFAEDYVGLADTIITNAVRYMPNCLRFFAPDGVCYEGPAYWAYTNVYLSMMMKAMDDNLGSCMGIDTLPGISNTARFYVDATSPSKRIFNFGDCTEGILPYAGPAYFYFSRKFQQPEVARFARETIMSLLDNKERTRWHFFLSLAWCDISKPEESTRSEKVKIYRGINDIVIFREGHKKDDLFLIAKGGAPDMAHQQMDAGNFIIERYGIRWLEDLGADNYDLPGFWDSKDGGKRWNYFRNTNYSHNTLIINNNRQYVPGRAYVTDKVESKKQTSVAIDLTSVYQKDADRVIRRFSLSNKGLMIVGDSIYLKDTEGSVCWNAVTSSKVLLDGKKAVLEKDGKKFVLQILSPKNAKFSTTEAKPFTPFENPVTGYTLLQIRLDDCPEKEQYIEVQLGE</sequence>
<dbReference type="GO" id="GO:0030313">
    <property type="term" value="C:cell envelope"/>
    <property type="evidence" value="ECO:0007669"/>
    <property type="project" value="UniProtKB-SubCell"/>
</dbReference>
<dbReference type="Pfam" id="PF07940">
    <property type="entry name" value="Hepar_II_III_C"/>
    <property type="match status" value="1"/>
</dbReference>
<dbReference type="PANTHER" id="PTHR38045">
    <property type="entry name" value="CHROMOSOME 1, WHOLE GENOME SHOTGUN SEQUENCE"/>
    <property type="match status" value="1"/>
</dbReference>
<dbReference type="AlphaFoldDB" id="A0A7G1HXG0"/>
<protein>
    <recommendedName>
        <fullName evidence="2">Heparinase II/III-like C-terminal domain-containing protein</fullName>
    </recommendedName>
</protein>
<evidence type="ECO:0000313" key="3">
    <source>
        <dbReference type="EMBL" id="BCI64326.1"/>
    </source>
</evidence>
<name>A0A7G1HXG0_9BACT</name>
<dbReference type="InterPro" id="IPR008929">
    <property type="entry name" value="Chondroitin_lyas"/>
</dbReference>
<reference evidence="4" key="1">
    <citation type="submission" date="2020-07" db="EMBL/GenBank/DDBJ databases">
        <title>Complete genome sequencing of Coprobacter sp. strain 2CBH44.</title>
        <authorList>
            <person name="Sakamoto M."/>
            <person name="Murakami T."/>
            <person name="Mori H."/>
        </authorList>
    </citation>
    <scope>NUCLEOTIDE SEQUENCE [LARGE SCALE GENOMIC DNA]</scope>
    <source>
        <strain evidence="4">2CBH44</strain>
    </source>
</reference>
<comment type="subcellular location">
    <subcellularLocation>
        <location evidence="1">Cell envelope</location>
    </subcellularLocation>
</comment>
<feature type="domain" description="Heparinase II/III-like C-terminal" evidence="2">
    <location>
        <begin position="398"/>
        <end position="569"/>
    </location>
</feature>
<dbReference type="SUPFAM" id="SSF48230">
    <property type="entry name" value="Chondroitin AC/alginate lyase"/>
    <property type="match status" value="1"/>
</dbReference>
<dbReference type="Gene3D" id="1.50.10.100">
    <property type="entry name" value="Chondroitin AC/alginate lyase"/>
    <property type="match status" value="1"/>
</dbReference>
<dbReference type="KEGG" id="copr:Cop2CBH44_26790"/>
<dbReference type="RefSeq" id="WP_200754999.1">
    <property type="nucleotide sequence ID" value="NZ_AP023322.1"/>
</dbReference>
<dbReference type="PANTHER" id="PTHR38045:SF1">
    <property type="entry name" value="HEPARINASE II_III-LIKE PROTEIN"/>
    <property type="match status" value="1"/>
</dbReference>
<dbReference type="Proteomes" id="UP000594042">
    <property type="component" value="Chromosome"/>
</dbReference>
<proteinExistence type="predicted"/>
<keyword evidence="4" id="KW-1185">Reference proteome</keyword>
<evidence type="ECO:0000313" key="4">
    <source>
        <dbReference type="Proteomes" id="UP000594042"/>
    </source>
</evidence>
<evidence type="ECO:0000259" key="2">
    <source>
        <dbReference type="Pfam" id="PF07940"/>
    </source>
</evidence>
<evidence type="ECO:0000256" key="1">
    <source>
        <dbReference type="ARBA" id="ARBA00004196"/>
    </source>
</evidence>
<organism evidence="3 4">
    <name type="scientific">Coprobacter secundus subsp. similis</name>
    <dbReference type="NCBI Taxonomy" id="2751153"/>
    <lineage>
        <taxon>Bacteria</taxon>
        <taxon>Pseudomonadati</taxon>
        <taxon>Bacteroidota</taxon>
        <taxon>Bacteroidia</taxon>
        <taxon>Bacteroidales</taxon>
        <taxon>Barnesiellaceae</taxon>
        <taxon>Coprobacter</taxon>
    </lineage>
</organism>